<dbReference type="SMART" id="SM00364">
    <property type="entry name" value="LRR_BAC"/>
    <property type="match status" value="4"/>
</dbReference>
<gene>
    <name evidence="4" type="primary">slrP</name>
    <name evidence="4" type="ORF">ENSA5_12810</name>
</gene>
<dbReference type="RefSeq" id="WP_106390766.1">
    <property type="nucleotide sequence ID" value="NZ_PVNK01000070.1"/>
</dbReference>
<dbReference type="InterPro" id="IPR003591">
    <property type="entry name" value="Leu-rich_rpt_typical-subtyp"/>
</dbReference>
<dbReference type="EMBL" id="PVNK01000070">
    <property type="protein sequence ID" value="PRQ03731.1"/>
    <property type="molecule type" value="Genomic_DNA"/>
</dbReference>
<dbReference type="OrthoDB" id="5481772at2"/>
<evidence type="ECO:0000256" key="1">
    <source>
        <dbReference type="ARBA" id="ARBA00022614"/>
    </source>
</evidence>
<dbReference type="SUPFAM" id="SSF52058">
    <property type="entry name" value="L domain-like"/>
    <property type="match status" value="1"/>
</dbReference>
<dbReference type="Proteomes" id="UP000237968">
    <property type="component" value="Unassembled WGS sequence"/>
</dbReference>
<keyword evidence="5" id="KW-1185">Reference proteome</keyword>
<dbReference type="InterPro" id="IPR050216">
    <property type="entry name" value="LRR_domain-containing"/>
</dbReference>
<dbReference type="PANTHER" id="PTHR48051:SF1">
    <property type="entry name" value="RAS SUPPRESSOR PROTEIN 1"/>
    <property type="match status" value="1"/>
</dbReference>
<dbReference type="Pfam" id="PF00560">
    <property type="entry name" value="LRR_1"/>
    <property type="match status" value="1"/>
</dbReference>
<dbReference type="AlphaFoldDB" id="A0A2S9YFB5"/>
<dbReference type="InterPro" id="IPR032675">
    <property type="entry name" value="LRR_dom_sf"/>
</dbReference>
<dbReference type="SUPFAM" id="SSF82185">
    <property type="entry name" value="Histone H3 K4-specific methyltransferase SET7/9 N-terminal domain"/>
    <property type="match status" value="2"/>
</dbReference>
<dbReference type="PROSITE" id="PS51450">
    <property type="entry name" value="LRR"/>
    <property type="match status" value="1"/>
</dbReference>
<dbReference type="PANTHER" id="PTHR48051">
    <property type="match status" value="1"/>
</dbReference>
<dbReference type="GO" id="GO:0005737">
    <property type="term" value="C:cytoplasm"/>
    <property type="evidence" value="ECO:0007669"/>
    <property type="project" value="TreeGrafter"/>
</dbReference>
<evidence type="ECO:0000313" key="4">
    <source>
        <dbReference type="EMBL" id="PRQ03731.1"/>
    </source>
</evidence>
<dbReference type="Pfam" id="PF13855">
    <property type="entry name" value="LRR_8"/>
    <property type="match status" value="1"/>
</dbReference>
<dbReference type="SMART" id="SM00369">
    <property type="entry name" value="LRR_TYP"/>
    <property type="match status" value="6"/>
</dbReference>
<organism evidence="4 5">
    <name type="scientific">Enhygromyxa salina</name>
    <dbReference type="NCBI Taxonomy" id="215803"/>
    <lineage>
        <taxon>Bacteria</taxon>
        <taxon>Pseudomonadati</taxon>
        <taxon>Myxococcota</taxon>
        <taxon>Polyangia</taxon>
        <taxon>Nannocystales</taxon>
        <taxon>Nannocystaceae</taxon>
        <taxon>Enhygromyxa</taxon>
    </lineage>
</organism>
<feature type="compositionally biased region" description="Low complexity" evidence="3">
    <location>
        <begin position="266"/>
        <end position="282"/>
    </location>
</feature>
<protein>
    <submittedName>
        <fullName evidence="4">E3 ubiquitin-protein ligase SlrP</fullName>
        <ecNumber evidence="4">6.3.2.-</ecNumber>
    </submittedName>
</protein>
<proteinExistence type="predicted"/>
<sequence>MGSSSPDERPAGVPPEAWWSADDNEWVLGPKDADGEFHGEVRYWRPDGTLCEVAQHRHGRCHGPFERFHETGERSRTGNFEDGKLHGQHTYFHASGPTTEKMHGPSLDRAVARAEFDCVHGVIVTYRYYGADGAALGGDGRPLPDRPAGVPAHAIYRCNRGDWVVGTWEMDGHRDARLEVFESDGRRSMIESLRAGRLHGPTTRFYPGGGKWAVLEYEEGELHGVCEHYRRDGSLARRAHFEAGAWAGTLTDFDAKGRVLEERTIIAPASAPTPATSLAAASGEPDDSEVSEPSAPARLARLIASGWGGDETRDADLARAARRTIREHEDPALAEALAARGAMHRAASLGLFAEGFVAKTCSTPGTAAFWLRALGENSGARRHDALHPGLLAATGLDTAPRLLTATRVRRVLTEMGAVATVDVEVLTDALGQGGGAGAAAMLTRDDARGVDALRARVVDARLNLLGQGLVVLPRAVQHLPWLDTIAARRNAIETVPPEIGHVFLLRELDLQGNRLTTLPAELGRLGELRSLSLAENHLRALPEVVPELTELVSLSVGNNEIAALPERFGQLGRLRQLGLEGNALTNLPDSFAQLTSLSFLHLGGLPWSTPPAVIYELSSLRVLWIGSPSLTHVPSAIARLTQLECLSLWSSALTELPEALFQMTTLRELRVRRNNPLPEATIDRLKEALPDCKIY</sequence>
<evidence type="ECO:0000313" key="5">
    <source>
        <dbReference type="Proteomes" id="UP000237968"/>
    </source>
</evidence>
<reference evidence="4 5" key="1">
    <citation type="submission" date="2018-03" db="EMBL/GenBank/DDBJ databases">
        <title>Draft Genome Sequences of the Obligatory Marine Myxobacteria Enhygromyxa salina SWB005.</title>
        <authorList>
            <person name="Poehlein A."/>
            <person name="Moghaddam J.A."/>
            <person name="Harms H."/>
            <person name="Alanjari M."/>
            <person name="Koenig G.M."/>
            <person name="Daniel R."/>
            <person name="Schaeberle T.F."/>
        </authorList>
    </citation>
    <scope>NUCLEOTIDE SEQUENCE [LARGE SCALE GENOMIC DNA]</scope>
    <source>
        <strain evidence="4 5">SWB005</strain>
    </source>
</reference>
<keyword evidence="2" id="KW-0677">Repeat</keyword>
<feature type="region of interest" description="Disordered" evidence="3">
    <location>
        <begin position="266"/>
        <end position="294"/>
    </location>
</feature>
<evidence type="ECO:0000256" key="3">
    <source>
        <dbReference type="SAM" id="MobiDB-lite"/>
    </source>
</evidence>
<accession>A0A2S9YFB5</accession>
<evidence type="ECO:0000256" key="2">
    <source>
        <dbReference type="ARBA" id="ARBA00022737"/>
    </source>
</evidence>
<keyword evidence="1" id="KW-0433">Leucine-rich repeat</keyword>
<dbReference type="Gene3D" id="2.20.110.10">
    <property type="entry name" value="Histone H3 K4-specific methyltransferase SET7/9 N-terminal domain"/>
    <property type="match status" value="2"/>
</dbReference>
<dbReference type="Gene3D" id="3.80.10.10">
    <property type="entry name" value="Ribonuclease Inhibitor"/>
    <property type="match status" value="1"/>
</dbReference>
<name>A0A2S9YFB5_9BACT</name>
<dbReference type="InterPro" id="IPR001611">
    <property type="entry name" value="Leu-rich_rpt"/>
</dbReference>
<dbReference type="EC" id="6.3.2.-" evidence="4"/>
<comment type="caution">
    <text evidence="4">The sequence shown here is derived from an EMBL/GenBank/DDBJ whole genome shotgun (WGS) entry which is preliminary data.</text>
</comment>